<dbReference type="EMBL" id="PQGG01000031">
    <property type="protein sequence ID" value="POP52148.1"/>
    <property type="molecule type" value="Genomic_DNA"/>
</dbReference>
<evidence type="ECO:0000313" key="1">
    <source>
        <dbReference type="EMBL" id="POP52148.1"/>
    </source>
</evidence>
<accession>A0A2S4HDV1</accession>
<reference evidence="1 2" key="1">
    <citation type="submission" date="2018-01" db="EMBL/GenBank/DDBJ databases">
        <authorList>
            <person name="Yu X.-D."/>
        </authorList>
    </citation>
    <scope>NUCLEOTIDE SEQUENCE [LARGE SCALE GENOMIC DNA]</scope>
    <source>
        <strain evidence="1 2">ZX-21</strain>
    </source>
</reference>
<dbReference type="AlphaFoldDB" id="A0A2S4HDV1"/>
<evidence type="ECO:0000313" key="2">
    <source>
        <dbReference type="Proteomes" id="UP000237222"/>
    </source>
</evidence>
<gene>
    <name evidence="1" type="ORF">C0068_14180</name>
</gene>
<sequence length="77" mass="8481">MSAATPSSAPQRPALWGFALKRSAALTLLERQPAFLHNAALLSALSQSLRYQPVVQRLLKYFAWLLRYGNAIVAARA</sequence>
<name>A0A2S4HDV1_9GAMM</name>
<protein>
    <submittedName>
        <fullName evidence="1">Uncharacterized protein</fullName>
    </submittedName>
</protein>
<proteinExistence type="predicted"/>
<dbReference type="Proteomes" id="UP000237222">
    <property type="component" value="Unassembled WGS sequence"/>
</dbReference>
<comment type="caution">
    <text evidence="1">The sequence shown here is derived from an EMBL/GenBank/DDBJ whole genome shotgun (WGS) entry which is preliminary data.</text>
</comment>
<organism evidence="1 2">
    <name type="scientific">Zhongshania marina</name>
    <dbReference type="NCBI Taxonomy" id="2304603"/>
    <lineage>
        <taxon>Bacteria</taxon>
        <taxon>Pseudomonadati</taxon>
        <taxon>Pseudomonadota</taxon>
        <taxon>Gammaproteobacteria</taxon>
        <taxon>Cellvibrionales</taxon>
        <taxon>Spongiibacteraceae</taxon>
        <taxon>Zhongshania</taxon>
    </lineage>
</organism>